<name>A0ACC2GGX2_DALPE</name>
<sequence length="100" mass="11022">MLACTHVCVPCVIFLWKTTGPLAWLTSLEWCGSSSASLTLGSLRQEEDVRVAHFRALVLMAGNHRRDLAELLLSSSSAVIERRSRPGARFGLFHQRAALS</sequence>
<dbReference type="EMBL" id="CM055740">
    <property type="protein sequence ID" value="KAJ8002790.1"/>
    <property type="molecule type" value="Genomic_DNA"/>
</dbReference>
<proteinExistence type="predicted"/>
<comment type="caution">
    <text evidence="1">The sequence shown here is derived from an EMBL/GenBank/DDBJ whole genome shotgun (WGS) entry which is preliminary data.</text>
</comment>
<reference evidence="1" key="1">
    <citation type="submission" date="2021-05" db="EMBL/GenBank/DDBJ databases">
        <authorList>
            <person name="Pan Q."/>
            <person name="Jouanno E."/>
            <person name="Zahm M."/>
            <person name="Klopp C."/>
            <person name="Cabau C."/>
            <person name="Louis A."/>
            <person name="Berthelot C."/>
            <person name="Parey E."/>
            <person name="Roest Crollius H."/>
            <person name="Montfort J."/>
            <person name="Robinson-Rechavi M."/>
            <person name="Bouchez O."/>
            <person name="Lampietro C."/>
            <person name="Lopez Roques C."/>
            <person name="Donnadieu C."/>
            <person name="Postlethwait J."/>
            <person name="Bobe J."/>
            <person name="Dillon D."/>
            <person name="Chandos A."/>
            <person name="von Hippel F."/>
            <person name="Guiguen Y."/>
        </authorList>
    </citation>
    <scope>NUCLEOTIDE SEQUENCE</scope>
    <source>
        <strain evidence="1">YG-Jan2019</strain>
    </source>
</reference>
<keyword evidence="2" id="KW-1185">Reference proteome</keyword>
<evidence type="ECO:0000313" key="1">
    <source>
        <dbReference type="EMBL" id="KAJ8002790.1"/>
    </source>
</evidence>
<accession>A0ACC2GGX2</accession>
<gene>
    <name evidence="1" type="ORF">DPEC_G00162620</name>
</gene>
<evidence type="ECO:0000313" key="2">
    <source>
        <dbReference type="Proteomes" id="UP001157502"/>
    </source>
</evidence>
<dbReference type="Proteomes" id="UP001157502">
    <property type="component" value="Chromosome 13"/>
</dbReference>
<protein>
    <submittedName>
        <fullName evidence="1">Uncharacterized protein</fullName>
    </submittedName>
</protein>
<organism evidence="1 2">
    <name type="scientific">Dallia pectoralis</name>
    <name type="common">Alaska blackfish</name>
    <dbReference type="NCBI Taxonomy" id="75939"/>
    <lineage>
        <taxon>Eukaryota</taxon>
        <taxon>Metazoa</taxon>
        <taxon>Chordata</taxon>
        <taxon>Craniata</taxon>
        <taxon>Vertebrata</taxon>
        <taxon>Euteleostomi</taxon>
        <taxon>Actinopterygii</taxon>
        <taxon>Neopterygii</taxon>
        <taxon>Teleostei</taxon>
        <taxon>Protacanthopterygii</taxon>
        <taxon>Esociformes</taxon>
        <taxon>Umbridae</taxon>
        <taxon>Dallia</taxon>
    </lineage>
</organism>